<name>A0A2K3UTI7_9DEIO</name>
<comment type="caution">
    <text evidence="3">The sequence shown here is derived from an EMBL/GenBank/DDBJ whole genome shotgun (WGS) entry which is preliminary data.</text>
</comment>
<comment type="similarity">
    <text evidence="1">Belongs to the short-chain dehydrogenases/reductases (SDR) family.</text>
</comment>
<protein>
    <submittedName>
        <fullName evidence="3">3-oxoacyl-ACP reductase</fullName>
    </submittedName>
</protein>
<evidence type="ECO:0000313" key="3">
    <source>
        <dbReference type="EMBL" id="PNY79855.1"/>
    </source>
</evidence>
<keyword evidence="4" id="KW-1185">Reference proteome</keyword>
<dbReference type="PANTHER" id="PTHR42760:SF115">
    <property type="entry name" value="3-OXOACYL-[ACYL-CARRIER-PROTEIN] REDUCTASE FABG"/>
    <property type="match status" value="1"/>
</dbReference>
<dbReference type="GO" id="GO:0016616">
    <property type="term" value="F:oxidoreductase activity, acting on the CH-OH group of donors, NAD or NADP as acceptor"/>
    <property type="evidence" value="ECO:0007669"/>
    <property type="project" value="UniProtKB-ARBA"/>
</dbReference>
<dbReference type="Pfam" id="PF13561">
    <property type="entry name" value="adh_short_C2"/>
    <property type="match status" value="1"/>
</dbReference>
<dbReference type="InterPro" id="IPR002347">
    <property type="entry name" value="SDR_fam"/>
</dbReference>
<dbReference type="FunFam" id="3.40.50.720:FF:000240">
    <property type="entry name" value="SDR family oxidoreductase"/>
    <property type="match status" value="1"/>
</dbReference>
<dbReference type="EMBL" id="PPPD01000002">
    <property type="protein sequence ID" value="PNY79855.1"/>
    <property type="molecule type" value="Genomic_DNA"/>
</dbReference>
<dbReference type="PRINTS" id="PR00080">
    <property type="entry name" value="SDRFAMILY"/>
</dbReference>
<dbReference type="NCBIfam" id="NF005559">
    <property type="entry name" value="PRK07231.1"/>
    <property type="match status" value="1"/>
</dbReference>
<dbReference type="OrthoDB" id="9803333at2"/>
<dbReference type="Proteomes" id="UP000236379">
    <property type="component" value="Unassembled WGS sequence"/>
</dbReference>
<dbReference type="PROSITE" id="PS00061">
    <property type="entry name" value="ADH_SHORT"/>
    <property type="match status" value="1"/>
</dbReference>
<dbReference type="RefSeq" id="WP_103313839.1">
    <property type="nucleotide sequence ID" value="NZ_PPPD01000002.1"/>
</dbReference>
<dbReference type="SUPFAM" id="SSF51735">
    <property type="entry name" value="NAD(P)-binding Rossmann-fold domains"/>
    <property type="match status" value="1"/>
</dbReference>
<dbReference type="PANTHER" id="PTHR42760">
    <property type="entry name" value="SHORT-CHAIN DEHYDROGENASES/REDUCTASES FAMILY MEMBER"/>
    <property type="match status" value="1"/>
</dbReference>
<dbReference type="Gene3D" id="3.40.50.720">
    <property type="entry name" value="NAD(P)-binding Rossmann-like Domain"/>
    <property type="match status" value="1"/>
</dbReference>
<dbReference type="AlphaFoldDB" id="A0A2K3UTI7"/>
<sequence length="255" mass="26830">MTQLPTPPQILDLFRLDGRHAVVTGAAQGIGFEIARGLAQAGARVTIADLNPDVGTEAAQGIGAAFEVLDVTDAAAVAALAARLPDVEILVNNAGIVRNTPAESTPDEDWTAVMRVNLDGVFWCCREFGRPMLARGKGAIVSTASMSGMISNHPQPQAGYNASKAGVIHLTRSLAGEWGGRGVRVNAVAPGYTATPLTRRGLETPEWRDTWLKETPMGRLAEPAEIAPAVLYLASDASSFVTGHTLVVDGGYTCW</sequence>
<reference evidence="3 4" key="1">
    <citation type="submission" date="2018-01" db="EMBL/GenBank/DDBJ databases">
        <title>Deinococcus koreensis sp. nov., a radiation-resistant bacterium isolated from river water.</title>
        <authorList>
            <person name="Choi A."/>
        </authorList>
    </citation>
    <scope>NUCLEOTIDE SEQUENCE [LARGE SCALE GENOMIC DNA]</scope>
    <source>
        <strain evidence="3 4">SJW1-2</strain>
    </source>
</reference>
<gene>
    <name evidence="3" type="ORF">CVO96_18115</name>
</gene>
<organism evidence="3 4">
    <name type="scientific">Deinococcus koreensis</name>
    <dbReference type="NCBI Taxonomy" id="2054903"/>
    <lineage>
        <taxon>Bacteria</taxon>
        <taxon>Thermotogati</taxon>
        <taxon>Deinococcota</taxon>
        <taxon>Deinococci</taxon>
        <taxon>Deinococcales</taxon>
        <taxon>Deinococcaceae</taxon>
        <taxon>Deinococcus</taxon>
    </lineage>
</organism>
<keyword evidence="2" id="KW-0560">Oxidoreductase</keyword>
<proteinExistence type="inferred from homology"/>
<evidence type="ECO:0000313" key="4">
    <source>
        <dbReference type="Proteomes" id="UP000236379"/>
    </source>
</evidence>
<dbReference type="InterPro" id="IPR036291">
    <property type="entry name" value="NAD(P)-bd_dom_sf"/>
</dbReference>
<dbReference type="InterPro" id="IPR020904">
    <property type="entry name" value="Sc_DH/Rdtase_CS"/>
</dbReference>
<accession>A0A2K3UTI7</accession>
<evidence type="ECO:0000256" key="2">
    <source>
        <dbReference type="ARBA" id="ARBA00023002"/>
    </source>
</evidence>
<evidence type="ECO:0000256" key="1">
    <source>
        <dbReference type="ARBA" id="ARBA00006484"/>
    </source>
</evidence>
<dbReference type="GO" id="GO:0005975">
    <property type="term" value="P:carbohydrate metabolic process"/>
    <property type="evidence" value="ECO:0007669"/>
    <property type="project" value="UniProtKB-ARBA"/>
</dbReference>
<dbReference type="PRINTS" id="PR00081">
    <property type="entry name" value="GDHRDH"/>
</dbReference>